<dbReference type="SMART" id="SM00320">
    <property type="entry name" value="WD40"/>
    <property type="match status" value="7"/>
</dbReference>
<dbReference type="Pfam" id="PF00400">
    <property type="entry name" value="WD40"/>
    <property type="match status" value="6"/>
</dbReference>
<feature type="domain" description="J" evidence="7">
    <location>
        <begin position="917"/>
        <end position="978"/>
    </location>
</feature>
<dbReference type="Gene3D" id="2.130.10.10">
    <property type="entry name" value="YVTN repeat-like/Quinoprotein amine dehydrogenase"/>
    <property type="match status" value="1"/>
</dbReference>
<name>A0A8H7H5W7_9AGAM</name>
<evidence type="ECO:0000313" key="10">
    <source>
        <dbReference type="Proteomes" id="UP000650582"/>
    </source>
</evidence>
<feature type="repeat" description="TPR" evidence="5">
    <location>
        <begin position="732"/>
        <end position="765"/>
    </location>
</feature>
<dbReference type="InterPro" id="IPR011990">
    <property type="entry name" value="TPR-like_helical_dom_sf"/>
</dbReference>
<feature type="domain" description="F-box" evidence="8">
    <location>
        <begin position="1357"/>
        <end position="1404"/>
    </location>
</feature>
<keyword evidence="1 4" id="KW-0853">WD repeat</keyword>
<dbReference type="InterPro" id="IPR020472">
    <property type="entry name" value="WD40_PAC1"/>
</dbReference>
<dbReference type="Gene3D" id="1.25.40.10">
    <property type="entry name" value="Tetratricopeptide repeat domain"/>
    <property type="match status" value="1"/>
</dbReference>
<evidence type="ECO:0000313" key="9">
    <source>
        <dbReference type="EMBL" id="KAF8677513.1"/>
    </source>
</evidence>
<protein>
    <submittedName>
        <fullName evidence="9">TPR-like protein</fullName>
    </submittedName>
</protein>
<feature type="repeat" description="WD" evidence="4">
    <location>
        <begin position="1753"/>
        <end position="1792"/>
    </location>
</feature>
<proteinExistence type="predicted"/>
<evidence type="ECO:0000259" key="8">
    <source>
        <dbReference type="PROSITE" id="PS50181"/>
    </source>
</evidence>
<feature type="repeat" description="WD" evidence="4">
    <location>
        <begin position="1631"/>
        <end position="1672"/>
    </location>
</feature>
<dbReference type="PROSITE" id="PS50293">
    <property type="entry name" value="TPR_REGION"/>
    <property type="match status" value="1"/>
</dbReference>
<dbReference type="Gene3D" id="1.20.1280.50">
    <property type="match status" value="1"/>
</dbReference>
<feature type="compositionally biased region" description="Polar residues" evidence="6">
    <location>
        <begin position="1580"/>
        <end position="1598"/>
    </location>
</feature>
<keyword evidence="3 5" id="KW-0802">TPR repeat</keyword>
<dbReference type="Pfam" id="PF12937">
    <property type="entry name" value="F-box-like"/>
    <property type="match status" value="1"/>
</dbReference>
<dbReference type="SUPFAM" id="SSF50978">
    <property type="entry name" value="WD40 repeat-like"/>
    <property type="match status" value="2"/>
</dbReference>
<feature type="compositionally biased region" description="Low complexity" evidence="6">
    <location>
        <begin position="508"/>
        <end position="519"/>
    </location>
</feature>
<sequence length="1874" mass="206039">MSASNLPPTSYATIKRWEEAGASLMTAFTHYVDTCTEIGTDPLSTFVRLEDLGPRVDSILKNVHTAMSDQLPKTTTTLLRTRNILESPVLRFPREILLEIFISFVFDYKQGPQVHISMKDSVHHLYARLYTLCSVCSAWRDIVMTRGVLWSVLPLGSRQDTWNPEAFYRSLQRAGASRLHLAAHDDGTEHWKDAFMQLMSEHGPRFRTVNLVSNDLKRVRGFVRTLLNHVATGPLSELSIKTRPKLEYHPLYELDDDREGERDLDGYIFPGNPRQHSTVIRVLESLTAFRISGVRVNWNSVSFSSRLVELQIWNITLGYDNTIVTFLQSLSSAPELRDLHIIRVHTFRDQSAPIKTDALAPIVCEDKEARKGDTSLAELSAALGRVQADTLRLEGGFHLRKALLRRVLRGLPGLKTLVLYDWVFDANDHYRSPDDFWRDSPRSSLPDDKIPALENLILVSCEPPASTDQLLQHIYLFFLSISPPLTPYPKAMAGNKKKKSGAARKKQAAAASATTTGATEEPIVIPDDEMESSSDTDTGPDQLDLAAQAEIIKERGNDQFRKGQYESAIESYSKAISMNPNEPSYLTNRAASYMALKKFSQALSDCQTAASLQSANPVPKTLLRLARCHLALGDVPACLAALRDLPDSTPGVQDVRKRAEGLELHLKRFKDAKDKNEWGAARLALEQAVEAVEGDVPVQWRCWRVECEVARGSWTGAQNAVSDALRLAPNSSEVLTLRGLILFLTNQIPKAIQHAQQALRLDPDCTPARQLLRRAKEVERVKEEGNTFFKAGRLGEAVERYGEALEVIGQAQSEGGGGHLRAILLSNRATAQFKLKQLEPALEDTNASLALNPDSYKALRTRARIHLELEHYEDAVRDFKAAQESAESDGAAGGEVRSIAEEVRKAEVLLKRSKTKDYYKILNVARDCSDPEIKKAYRRESLIHHPDKGGDEEKFKILTEAYTVLSDPQRRRRYDMGVDEDGESAGGGMGGMGDPMMGMQMNLAEMLAQMQGGGRGGFGGFSGFGGGGGFPGGGGGGFPGGGHTHGCASLFFVANLDFLFRDLVKPGNMATTAAPLASLNSLGSNTRSPSAGPSKYRGAVVEDLQLPPAFALSRSEHVVKAIELAYDRDFSYIPVLDSRRKPVGYINVADLKTKWEAGSANPSDLISNYMTKFARGTGVEYTVITPETPLEELEAFLETTDFAIGGSLFVIYKARSLNGKGGYSVLTTTTGSDDFSSPLCVDPDLTYAQMAAEHFVGEWAVVPPAPPSPPVSPGIHTPSSPNTVLVPVFSPPTPAPSPRPDSHKQHQAPISFNRDVLPYFYLLSPSQRREFVTQLIQACDVDQLVHANALIQPRLKRDFLRELPLEVSLYVLSLIGDAKTLARAAQVSRFWNALVADEWTWKVLCDQAGYGSPKSGPGMGPVPRYDELVRGMRRLSITTTAPGSGPSSDMPCYPFPASSIPRQLTHQYHYKLAYLTARNWLKGGRILRAHNSSDDGVVTSVAMDDEWIVVGLANHRIHVFSSRTGRLVRTLVGHTLGVWTLGLVSRGGVLKTAEGEEERTPEQVACDAQVTPGALLGGCSTENTESRTNGQPDASNASAGWGQNGAIVVSGGCDREVRVWDLTTGNCLHVLKGHTSTIRCLKVLDSRPIAVSGSRDTTVRVWDIARGREVHVLQGHTDSVRCLEVAGKLAVSGSYDATCRLWDVDSGECLRVFRGHYHEVYSVAFDGELLATGSLDSHVRIWSASTGDCIALLQGHTSLVGQIQLLGNILVTGGSDGRVIVYDTATLETVHRISAHDNSVTCLQFDERYMVSGGSDGSVKMYDMKTGQFVREMTTPCEAVWRVSFRDDKCVMMCRRSGRTVMEIWTFRPTDEEM</sequence>
<dbReference type="PROSITE" id="PS50181">
    <property type="entry name" value="FBOX"/>
    <property type="match status" value="1"/>
</dbReference>
<dbReference type="InterPro" id="IPR036047">
    <property type="entry name" value="F-box-like_dom_sf"/>
</dbReference>
<evidence type="ECO:0000256" key="6">
    <source>
        <dbReference type="SAM" id="MobiDB-lite"/>
    </source>
</evidence>
<evidence type="ECO:0000256" key="3">
    <source>
        <dbReference type="ARBA" id="ARBA00022803"/>
    </source>
</evidence>
<dbReference type="PANTHER" id="PTHR45188:SF2">
    <property type="entry name" value="DNAJ HOMOLOG SUBFAMILY C MEMBER 7"/>
    <property type="match status" value="1"/>
</dbReference>
<dbReference type="PROSITE" id="PS00678">
    <property type="entry name" value="WD_REPEATS_1"/>
    <property type="match status" value="3"/>
</dbReference>
<dbReference type="Pfam" id="PF00226">
    <property type="entry name" value="DnaJ"/>
    <property type="match status" value="1"/>
</dbReference>
<organism evidence="9 10">
    <name type="scientific">Rhizoctonia solani</name>
    <dbReference type="NCBI Taxonomy" id="456999"/>
    <lineage>
        <taxon>Eukaryota</taxon>
        <taxon>Fungi</taxon>
        <taxon>Dikarya</taxon>
        <taxon>Basidiomycota</taxon>
        <taxon>Agaricomycotina</taxon>
        <taxon>Agaricomycetes</taxon>
        <taxon>Cantharellales</taxon>
        <taxon>Ceratobasidiaceae</taxon>
        <taxon>Rhizoctonia</taxon>
    </lineage>
</organism>
<feature type="region of interest" description="Disordered" evidence="6">
    <location>
        <begin position="1577"/>
        <end position="1599"/>
    </location>
</feature>
<dbReference type="SUPFAM" id="SSF81383">
    <property type="entry name" value="F-box domain"/>
    <property type="match status" value="1"/>
</dbReference>
<evidence type="ECO:0000256" key="5">
    <source>
        <dbReference type="PROSITE-ProRule" id="PRU00339"/>
    </source>
</evidence>
<feature type="region of interest" description="Disordered" evidence="6">
    <location>
        <begin position="492"/>
        <end position="541"/>
    </location>
</feature>
<dbReference type="SMART" id="SM00271">
    <property type="entry name" value="DnaJ"/>
    <property type="match status" value="1"/>
</dbReference>
<dbReference type="InterPro" id="IPR001623">
    <property type="entry name" value="DnaJ_domain"/>
</dbReference>
<reference evidence="9" key="1">
    <citation type="submission" date="2020-09" db="EMBL/GenBank/DDBJ databases">
        <title>Comparative genome analyses of four rice-infecting Rhizoctonia solani isolates reveal extensive enrichment of homogalacturonan modification genes.</title>
        <authorList>
            <person name="Lee D.-Y."/>
            <person name="Jeon J."/>
            <person name="Kim K.-T."/>
            <person name="Cheong K."/>
            <person name="Song H."/>
            <person name="Choi G."/>
            <person name="Ko J."/>
            <person name="Opiyo S.O."/>
            <person name="Zuo S."/>
            <person name="Madhav S."/>
            <person name="Lee Y.-H."/>
            <person name="Wang G.-L."/>
        </authorList>
    </citation>
    <scope>NUCLEOTIDE SEQUENCE</scope>
    <source>
        <strain evidence="9">AG1-IA YN-7</strain>
    </source>
</reference>
<dbReference type="PANTHER" id="PTHR45188">
    <property type="entry name" value="DNAJ PROTEIN P58IPK HOMOLOG"/>
    <property type="match status" value="1"/>
</dbReference>
<dbReference type="PROSITE" id="PS50076">
    <property type="entry name" value="DNAJ_2"/>
    <property type="match status" value="1"/>
</dbReference>
<keyword evidence="2" id="KW-0677">Repeat</keyword>
<dbReference type="InterPro" id="IPR036869">
    <property type="entry name" value="J_dom_sf"/>
</dbReference>
<dbReference type="InterPro" id="IPR019734">
    <property type="entry name" value="TPR_rpt"/>
</dbReference>
<feature type="repeat" description="WD" evidence="4">
    <location>
        <begin position="1793"/>
        <end position="1832"/>
    </location>
</feature>
<dbReference type="SUPFAM" id="SSF46565">
    <property type="entry name" value="Chaperone J-domain"/>
    <property type="match status" value="1"/>
</dbReference>
<dbReference type="CDD" id="cd00200">
    <property type="entry name" value="WD40"/>
    <property type="match status" value="1"/>
</dbReference>
<dbReference type="PROSITE" id="PS50005">
    <property type="entry name" value="TPR"/>
    <property type="match status" value="2"/>
</dbReference>
<evidence type="ECO:0000256" key="4">
    <source>
        <dbReference type="PROSITE-ProRule" id="PRU00221"/>
    </source>
</evidence>
<dbReference type="InterPro" id="IPR036322">
    <property type="entry name" value="WD40_repeat_dom_sf"/>
</dbReference>
<feature type="repeat" description="WD" evidence="4">
    <location>
        <begin position="1713"/>
        <end position="1752"/>
    </location>
</feature>
<dbReference type="InterPro" id="IPR046342">
    <property type="entry name" value="CBS_dom_sf"/>
</dbReference>
<dbReference type="SMART" id="SM00028">
    <property type="entry name" value="TPR"/>
    <property type="match status" value="6"/>
</dbReference>
<dbReference type="Pfam" id="PF13432">
    <property type="entry name" value="TPR_16"/>
    <property type="match status" value="1"/>
</dbReference>
<feature type="repeat" description="WD" evidence="4">
    <location>
        <begin position="1601"/>
        <end position="1630"/>
    </location>
</feature>
<gene>
    <name evidence="9" type="ORF">RHS04_06065</name>
</gene>
<dbReference type="PRINTS" id="PR00625">
    <property type="entry name" value="JDOMAIN"/>
</dbReference>
<dbReference type="Pfam" id="PF13414">
    <property type="entry name" value="TPR_11"/>
    <property type="match status" value="1"/>
</dbReference>
<feature type="compositionally biased region" description="Basic residues" evidence="6">
    <location>
        <begin position="495"/>
        <end position="507"/>
    </location>
</feature>
<feature type="repeat" description="TPR" evidence="5">
    <location>
        <begin position="549"/>
        <end position="582"/>
    </location>
</feature>
<dbReference type="Proteomes" id="UP000650582">
    <property type="component" value="Unassembled WGS sequence"/>
</dbReference>
<dbReference type="InterPro" id="IPR015943">
    <property type="entry name" value="WD40/YVTN_repeat-like_dom_sf"/>
</dbReference>
<dbReference type="SUPFAM" id="SSF48452">
    <property type="entry name" value="TPR-like"/>
    <property type="match status" value="2"/>
</dbReference>
<dbReference type="InterPro" id="IPR019775">
    <property type="entry name" value="WD40_repeat_CS"/>
</dbReference>
<dbReference type="PROSITE" id="PS50082">
    <property type="entry name" value="WD_REPEATS_2"/>
    <property type="match status" value="6"/>
</dbReference>
<dbReference type="Gene3D" id="3.10.580.10">
    <property type="entry name" value="CBS-domain"/>
    <property type="match status" value="1"/>
</dbReference>
<comment type="caution">
    <text evidence="9">The sequence shown here is derived from an EMBL/GenBank/DDBJ whole genome shotgun (WGS) entry which is preliminary data.</text>
</comment>
<dbReference type="Gene3D" id="1.10.287.110">
    <property type="entry name" value="DnaJ domain"/>
    <property type="match status" value="1"/>
</dbReference>
<accession>A0A8H7H5W7</accession>
<dbReference type="EMBL" id="JACYCC010000040">
    <property type="protein sequence ID" value="KAF8677513.1"/>
    <property type="molecule type" value="Genomic_DNA"/>
</dbReference>
<dbReference type="InterPro" id="IPR001680">
    <property type="entry name" value="WD40_rpt"/>
</dbReference>
<evidence type="ECO:0000259" key="7">
    <source>
        <dbReference type="PROSITE" id="PS50076"/>
    </source>
</evidence>
<dbReference type="CDD" id="cd06257">
    <property type="entry name" value="DnaJ"/>
    <property type="match status" value="1"/>
</dbReference>
<dbReference type="SUPFAM" id="SSF54631">
    <property type="entry name" value="CBS-domain pair"/>
    <property type="match status" value="1"/>
</dbReference>
<feature type="repeat" description="WD" evidence="4">
    <location>
        <begin position="1673"/>
        <end position="1712"/>
    </location>
</feature>
<dbReference type="PRINTS" id="PR00320">
    <property type="entry name" value="GPROTEINBRPT"/>
</dbReference>
<dbReference type="PROSITE" id="PS50294">
    <property type="entry name" value="WD_REPEATS_REGION"/>
    <property type="match status" value="4"/>
</dbReference>
<evidence type="ECO:0000256" key="1">
    <source>
        <dbReference type="ARBA" id="ARBA00022574"/>
    </source>
</evidence>
<evidence type="ECO:0000256" key="2">
    <source>
        <dbReference type="ARBA" id="ARBA00022737"/>
    </source>
</evidence>
<dbReference type="InterPro" id="IPR001810">
    <property type="entry name" value="F-box_dom"/>
</dbReference>